<evidence type="ECO:0000313" key="2">
    <source>
        <dbReference type="Proteomes" id="UP000053620"/>
    </source>
</evidence>
<evidence type="ECO:0008006" key="3">
    <source>
        <dbReference type="Google" id="ProtNLM"/>
    </source>
</evidence>
<accession>A0A094KK90</accession>
<feature type="non-terminal residue" evidence="1">
    <location>
        <position position="1"/>
    </location>
</feature>
<dbReference type="EMBL" id="KL349271">
    <property type="protein sequence ID" value="KFZ57817.1"/>
    <property type="molecule type" value="Genomic_DNA"/>
</dbReference>
<name>A0A094KK90_ANTCR</name>
<dbReference type="AlphaFoldDB" id="A0A094KK90"/>
<evidence type="ECO:0000313" key="1">
    <source>
        <dbReference type="EMBL" id="KFZ57817.1"/>
    </source>
</evidence>
<keyword evidence="2" id="KW-1185">Reference proteome</keyword>
<reference evidence="1 2" key="1">
    <citation type="submission" date="2014-04" db="EMBL/GenBank/DDBJ databases">
        <title>Genome evolution of avian class.</title>
        <authorList>
            <person name="Zhang G."/>
            <person name="Li C."/>
        </authorList>
    </citation>
    <scope>NUCLEOTIDE SEQUENCE [LARGE SCALE GENOMIC DNA]</scope>
    <source>
        <strain evidence="1">BGI_N321</strain>
    </source>
</reference>
<protein>
    <recommendedName>
        <fullName evidence="3">Nidogen G2 beta-barrel domain-containing protein</fullName>
    </recommendedName>
</protein>
<dbReference type="Proteomes" id="UP000053620">
    <property type="component" value="Unassembled WGS sequence"/>
</dbReference>
<organism evidence="1 2">
    <name type="scientific">Antrostomus carolinensis</name>
    <name type="common">Chuck-will's-widow</name>
    <name type="synonym">Caprimulgus carolinensis</name>
    <dbReference type="NCBI Taxonomy" id="279965"/>
    <lineage>
        <taxon>Eukaryota</taxon>
        <taxon>Metazoa</taxon>
        <taxon>Chordata</taxon>
        <taxon>Craniata</taxon>
        <taxon>Vertebrata</taxon>
        <taxon>Euteleostomi</taxon>
        <taxon>Archelosauria</taxon>
        <taxon>Archosauria</taxon>
        <taxon>Dinosauria</taxon>
        <taxon>Saurischia</taxon>
        <taxon>Theropoda</taxon>
        <taxon>Coelurosauria</taxon>
        <taxon>Aves</taxon>
        <taxon>Neognathae</taxon>
        <taxon>Neoaves</taxon>
        <taxon>Strisores</taxon>
        <taxon>Caprimulgiformes</taxon>
        <taxon>Caprimulgidae</taxon>
        <taxon>Antrostomus</taxon>
    </lineage>
</organism>
<gene>
    <name evidence="1" type="ORF">N321_12870</name>
</gene>
<sequence length="55" mass="6186">SGFKLREGRFKLDISGKFFTQRVARHLDRLPRELLDAPSLEAFKAKLDGALGSLI</sequence>
<feature type="non-terminal residue" evidence="1">
    <location>
        <position position="55"/>
    </location>
</feature>
<proteinExistence type="predicted"/>